<organism evidence="11 12">
    <name type="scientific">Zingiber officinale</name>
    <name type="common">Ginger</name>
    <name type="synonym">Amomum zingiber</name>
    <dbReference type="NCBI Taxonomy" id="94328"/>
    <lineage>
        <taxon>Eukaryota</taxon>
        <taxon>Viridiplantae</taxon>
        <taxon>Streptophyta</taxon>
        <taxon>Embryophyta</taxon>
        <taxon>Tracheophyta</taxon>
        <taxon>Spermatophyta</taxon>
        <taxon>Magnoliopsida</taxon>
        <taxon>Liliopsida</taxon>
        <taxon>Zingiberales</taxon>
        <taxon>Zingiberaceae</taxon>
        <taxon>Zingiber</taxon>
    </lineage>
</organism>
<evidence type="ECO:0000256" key="1">
    <source>
        <dbReference type="ARBA" id="ARBA00022723"/>
    </source>
</evidence>
<reference evidence="11 12" key="1">
    <citation type="submission" date="2020-08" db="EMBL/GenBank/DDBJ databases">
        <title>Plant Genome Project.</title>
        <authorList>
            <person name="Zhang R.-G."/>
        </authorList>
    </citation>
    <scope>NUCLEOTIDE SEQUENCE [LARGE SCALE GENOMIC DNA]</scope>
    <source>
        <tissue evidence="11">Rhizome</tissue>
    </source>
</reference>
<sequence length="464" mass="50602">MGEMVVPDASPTTEPEDGEKDSRKEVKVREVNNAKVIVPDEGDQDVPINSAVVNSKDENNHKESTELGKAVFDSKLVDNNSDAEGSEHEKVLKKPDKLLPCPRCDSMDTKFCYYNNYNFNQPRHFCKNCQRYWTAGGSMRNVPVGAGRRKSKQSVLQHRQIIMPEDGFQSRQLETPDLTHHQILPDRASAPARSLNGEGTILKYGTKLPLCEPMASTPNVSSKLYGDNREGPSCSSSITVPSFLENGLAGKLIPVVQNGTLGYGSGIPPMSQFPCHTLAPWAYPWNLGWTNIAPVLAGGHTPDFVPGPANSNPNAPWSSPTMPPTAAFCPPIPLPSFWGCTYNWPNGAWNLPWLGFNNLICGPPSPINNGFSDYDSPTLGKHSRDASLHVEEKSILIPKTIRIDDPNEAAKSSIWATLGIKPEVGIFKPFRSKSANKGQISDAAQVLQANPAAVSRSQSFQESS</sequence>
<keyword evidence="7 8" id="KW-0539">Nucleus</keyword>
<keyword evidence="2 8" id="KW-0863">Zinc-finger</keyword>
<dbReference type="GO" id="GO:0008270">
    <property type="term" value="F:zinc ion binding"/>
    <property type="evidence" value="ECO:0007669"/>
    <property type="project" value="UniProtKB-KW"/>
</dbReference>
<keyword evidence="4" id="KW-0805">Transcription regulation</keyword>
<gene>
    <name evidence="11" type="ORF">ZIOFF_007841</name>
</gene>
<evidence type="ECO:0000313" key="11">
    <source>
        <dbReference type="EMBL" id="KAG6533962.1"/>
    </source>
</evidence>
<comment type="subcellular location">
    <subcellularLocation>
        <location evidence="8">Nucleus</location>
    </subcellularLocation>
</comment>
<feature type="compositionally biased region" description="Basic and acidic residues" evidence="9">
    <location>
        <begin position="55"/>
        <end position="65"/>
    </location>
</feature>
<dbReference type="OrthoDB" id="1927254at2759"/>
<keyword evidence="1" id="KW-0479">Metal-binding</keyword>
<dbReference type="PANTHER" id="PTHR31089:SF75">
    <property type="entry name" value="CYCLIC DOF FACTOR 2"/>
    <property type="match status" value="1"/>
</dbReference>
<dbReference type="GO" id="GO:0003677">
    <property type="term" value="F:DNA binding"/>
    <property type="evidence" value="ECO:0007669"/>
    <property type="project" value="UniProtKB-UniRule"/>
</dbReference>
<dbReference type="PROSITE" id="PS50884">
    <property type="entry name" value="ZF_DOF_2"/>
    <property type="match status" value="1"/>
</dbReference>
<dbReference type="Pfam" id="PF02701">
    <property type="entry name" value="Zn_ribbon_Dof"/>
    <property type="match status" value="1"/>
</dbReference>
<feature type="region of interest" description="Disordered" evidence="9">
    <location>
        <begin position="39"/>
        <end position="65"/>
    </location>
</feature>
<dbReference type="InterPro" id="IPR003851">
    <property type="entry name" value="Znf_Dof"/>
</dbReference>
<evidence type="ECO:0000256" key="8">
    <source>
        <dbReference type="PROSITE-ProRule" id="PRU00071"/>
    </source>
</evidence>
<evidence type="ECO:0000256" key="6">
    <source>
        <dbReference type="ARBA" id="ARBA00023163"/>
    </source>
</evidence>
<protein>
    <recommendedName>
        <fullName evidence="10">Dof-type domain-containing protein</fullName>
    </recommendedName>
</protein>
<evidence type="ECO:0000256" key="7">
    <source>
        <dbReference type="ARBA" id="ARBA00023242"/>
    </source>
</evidence>
<keyword evidence="12" id="KW-1185">Reference proteome</keyword>
<name>A0A8J5HRF9_ZINOF</name>
<dbReference type="GO" id="GO:0003700">
    <property type="term" value="F:DNA-binding transcription factor activity"/>
    <property type="evidence" value="ECO:0007669"/>
    <property type="project" value="InterPro"/>
</dbReference>
<accession>A0A8J5HRF9</accession>
<evidence type="ECO:0000256" key="5">
    <source>
        <dbReference type="ARBA" id="ARBA00023125"/>
    </source>
</evidence>
<dbReference type="Proteomes" id="UP000734854">
    <property type="component" value="Unassembled WGS sequence"/>
</dbReference>
<dbReference type="InterPro" id="IPR045174">
    <property type="entry name" value="Dof"/>
</dbReference>
<dbReference type="PROSITE" id="PS01361">
    <property type="entry name" value="ZF_DOF_1"/>
    <property type="match status" value="1"/>
</dbReference>
<evidence type="ECO:0000256" key="9">
    <source>
        <dbReference type="SAM" id="MobiDB-lite"/>
    </source>
</evidence>
<feature type="region of interest" description="Disordered" evidence="9">
    <location>
        <begin position="1"/>
        <end position="27"/>
    </location>
</feature>
<comment type="caution">
    <text evidence="11">The sequence shown here is derived from an EMBL/GenBank/DDBJ whole genome shotgun (WGS) entry which is preliminary data.</text>
</comment>
<keyword evidence="6" id="KW-0804">Transcription</keyword>
<dbReference type="GO" id="GO:0005634">
    <property type="term" value="C:nucleus"/>
    <property type="evidence" value="ECO:0007669"/>
    <property type="project" value="UniProtKB-SubCell"/>
</dbReference>
<dbReference type="AlphaFoldDB" id="A0A8J5HRF9"/>
<evidence type="ECO:0000256" key="2">
    <source>
        <dbReference type="ARBA" id="ARBA00022771"/>
    </source>
</evidence>
<dbReference type="PANTHER" id="PTHR31089">
    <property type="entry name" value="CYCLIC DOF FACTOR 2"/>
    <property type="match status" value="1"/>
</dbReference>
<dbReference type="EMBL" id="JACMSC010000002">
    <property type="protein sequence ID" value="KAG6533962.1"/>
    <property type="molecule type" value="Genomic_DNA"/>
</dbReference>
<keyword evidence="3" id="KW-0862">Zinc</keyword>
<evidence type="ECO:0000256" key="4">
    <source>
        <dbReference type="ARBA" id="ARBA00023015"/>
    </source>
</evidence>
<feature type="domain" description="Dof-type" evidence="10">
    <location>
        <begin position="99"/>
        <end position="153"/>
    </location>
</feature>
<evidence type="ECO:0000313" key="12">
    <source>
        <dbReference type="Proteomes" id="UP000734854"/>
    </source>
</evidence>
<proteinExistence type="predicted"/>
<evidence type="ECO:0000259" key="10">
    <source>
        <dbReference type="PROSITE" id="PS50884"/>
    </source>
</evidence>
<keyword evidence="5 8" id="KW-0238">DNA-binding</keyword>
<evidence type="ECO:0000256" key="3">
    <source>
        <dbReference type="ARBA" id="ARBA00022833"/>
    </source>
</evidence>